<dbReference type="InterPro" id="IPR001810">
    <property type="entry name" value="F-box_dom"/>
</dbReference>
<dbReference type="OrthoDB" id="3140657at2759"/>
<dbReference type="AlphaFoldDB" id="A0A9P5DWD4"/>
<protein>
    <recommendedName>
        <fullName evidence="1">F-box domain-containing protein</fullName>
    </recommendedName>
</protein>
<dbReference type="PROSITE" id="PS50181">
    <property type="entry name" value="FBOX"/>
    <property type="match status" value="1"/>
</dbReference>
<keyword evidence="3" id="KW-1185">Reference proteome</keyword>
<name>A0A9P5DWD4_9HYPO</name>
<evidence type="ECO:0000313" key="2">
    <source>
        <dbReference type="EMBL" id="KAF4339686.1"/>
    </source>
</evidence>
<reference evidence="2" key="1">
    <citation type="journal article" date="2017" name="Mycologia">
        <title>Fusarium algeriense, sp. nov., a novel toxigenic crown rot pathogen of durum wheat from Algeria is nested in the Fusarium burgessii species complex.</title>
        <authorList>
            <person name="Laraba I."/>
            <person name="Keddad A."/>
            <person name="Boureghda H."/>
            <person name="Abdallah N."/>
            <person name="Vaughan M.M."/>
            <person name="Proctor R.H."/>
            <person name="Busman M."/>
            <person name="O'Donnell K."/>
        </authorList>
    </citation>
    <scope>NUCLEOTIDE SEQUENCE</scope>
    <source>
        <strain evidence="2">NRRL 25174</strain>
    </source>
</reference>
<proteinExistence type="predicted"/>
<comment type="caution">
    <text evidence="2">The sequence shown here is derived from an EMBL/GenBank/DDBJ whole genome shotgun (WGS) entry which is preliminary data.</text>
</comment>
<gene>
    <name evidence="2" type="ORF">FBEOM_6395</name>
</gene>
<dbReference type="PANTHER" id="PTHR42057">
    <property type="entry name" value="F-BOX DOMAIN PROTEIN (AFU_ORTHOLOGUE AFUA_4G00200)"/>
    <property type="match status" value="1"/>
</dbReference>
<organism evidence="2 3">
    <name type="scientific">Fusarium beomiforme</name>
    <dbReference type="NCBI Taxonomy" id="44412"/>
    <lineage>
        <taxon>Eukaryota</taxon>
        <taxon>Fungi</taxon>
        <taxon>Dikarya</taxon>
        <taxon>Ascomycota</taxon>
        <taxon>Pezizomycotina</taxon>
        <taxon>Sordariomycetes</taxon>
        <taxon>Hypocreomycetidae</taxon>
        <taxon>Hypocreales</taxon>
        <taxon>Nectriaceae</taxon>
        <taxon>Fusarium</taxon>
        <taxon>Fusarium burgessii species complex</taxon>
    </lineage>
</organism>
<sequence>MSPPSLSSLPEELMVQILGYIYKYSLIDLRFVDRTFSRLITPLIFRSIRFRACRKEPRRFVAIAQTEHLRHHVREITCDTWTGCRSCLGFDHYFFQALPFISLFPKLKTLNIRLADGGDYAKMYQKQMQVLETVFDCLAGTWNRACLNGEDLSFRDEQWSDCPPSQSGTLIPVRALTISNLLFPRYGKGSITSRPSFQAVMHSGTVKDLRLNMADECAGESFYSKPPDNSSPSCNPSHAWLTPHVASNLQVLSLFSSRPWGWLPKLDLRLISIDGLANLKVLALGKYEFSHWWQIEWFGSLGIEKLYLDECTVLHSEQNWEGMTRDYSVTTVQDFEGQNHEFSNEGYYVEGTSKNTSVSEDKVVETDLRWHFLFNHWANSMHNLRVFKIGQGHGAGGDTWKAIDPTYEGDFYEYVEEDHEAIFQPFQDTEHQYFECPAPLTTGTGIRRYGSEAVQDYGAFFPYVAYSRPRLYEYTEIVDGREPVDVSEEEVERDKKAFDKFLSVVETRRKELAVKG</sequence>
<feature type="domain" description="F-box" evidence="1">
    <location>
        <begin position="3"/>
        <end position="48"/>
    </location>
</feature>
<dbReference type="EMBL" id="PVQB02000269">
    <property type="protein sequence ID" value="KAF4339686.1"/>
    <property type="molecule type" value="Genomic_DNA"/>
</dbReference>
<dbReference type="InterPro" id="IPR036047">
    <property type="entry name" value="F-box-like_dom_sf"/>
</dbReference>
<evidence type="ECO:0000259" key="1">
    <source>
        <dbReference type="PROSITE" id="PS50181"/>
    </source>
</evidence>
<reference evidence="2" key="2">
    <citation type="submission" date="2020-02" db="EMBL/GenBank/DDBJ databases">
        <title>Identification and distribution of gene clusters putatively required for synthesis of sphingolipid metabolism inhibitors in phylogenetically diverse species of the filamentous fungus Fusarium.</title>
        <authorList>
            <person name="Kim H.-S."/>
            <person name="Busman M."/>
            <person name="Brown D.W."/>
            <person name="Divon H."/>
            <person name="Uhlig S."/>
            <person name="Proctor R.H."/>
        </authorList>
    </citation>
    <scope>NUCLEOTIDE SEQUENCE</scope>
    <source>
        <strain evidence="2">NRRL 25174</strain>
    </source>
</reference>
<dbReference type="Proteomes" id="UP000730481">
    <property type="component" value="Unassembled WGS sequence"/>
</dbReference>
<dbReference type="PANTHER" id="PTHR42057:SF2">
    <property type="entry name" value="F-BOX DOMAIN PROTEIN (AFU_ORTHOLOGUE AFUA_4G00200)-RELATED"/>
    <property type="match status" value="1"/>
</dbReference>
<dbReference type="SUPFAM" id="SSF81383">
    <property type="entry name" value="F-box domain"/>
    <property type="match status" value="1"/>
</dbReference>
<accession>A0A9P5DWD4</accession>
<evidence type="ECO:0000313" key="3">
    <source>
        <dbReference type="Proteomes" id="UP000730481"/>
    </source>
</evidence>